<feature type="transmembrane region" description="Helical" evidence="1">
    <location>
        <begin position="9"/>
        <end position="28"/>
    </location>
</feature>
<keyword evidence="3" id="KW-1185">Reference proteome</keyword>
<dbReference type="AlphaFoldDB" id="E6WS34"/>
<dbReference type="KEGG" id="psu:Psesu_1133"/>
<dbReference type="Proteomes" id="UP000008632">
    <property type="component" value="Chromosome"/>
</dbReference>
<evidence type="ECO:0000313" key="3">
    <source>
        <dbReference type="Proteomes" id="UP000008632"/>
    </source>
</evidence>
<accession>E6WS34</accession>
<dbReference type="STRING" id="743721.Psesu_1133"/>
<keyword evidence="1" id="KW-0812">Transmembrane</keyword>
<evidence type="ECO:0000256" key="1">
    <source>
        <dbReference type="SAM" id="Phobius"/>
    </source>
</evidence>
<keyword evidence="1" id="KW-1133">Transmembrane helix</keyword>
<feature type="transmembrane region" description="Helical" evidence="1">
    <location>
        <begin position="34"/>
        <end position="56"/>
    </location>
</feature>
<dbReference type="PROSITE" id="PS51257">
    <property type="entry name" value="PROKAR_LIPOPROTEIN"/>
    <property type="match status" value="1"/>
</dbReference>
<name>E6WS34_PSEUU</name>
<keyword evidence="1" id="KW-0472">Membrane</keyword>
<proteinExistence type="predicted"/>
<evidence type="ECO:0000313" key="2">
    <source>
        <dbReference type="EMBL" id="ADV26983.1"/>
    </source>
</evidence>
<organism evidence="2 3">
    <name type="scientific">Pseudoxanthomonas suwonensis (strain 11-1)</name>
    <dbReference type="NCBI Taxonomy" id="743721"/>
    <lineage>
        <taxon>Bacteria</taxon>
        <taxon>Pseudomonadati</taxon>
        <taxon>Pseudomonadota</taxon>
        <taxon>Gammaproteobacteria</taxon>
        <taxon>Lysobacterales</taxon>
        <taxon>Lysobacteraceae</taxon>
        <taxon>Pseudoxanthomonas</taxon>
    </lineage>
</organism>
<dbReference type="RefSeq" id="WP_013534812.1">
    <property type="nucleotide sequence ID" value="NC_014924.1"/>
</dbReference>
<sequence length="77" mass="8278">MSRPTFRPFWLMFAATVACAVACGYLTAKGLPSLASVMLAAALIFGVAAFGEYVAVAKRRQQRHAPLVRPSLPTDTH</sequence>
<gene>
    <name evidence="2" type="ordered locus">Psesu_1133</name>
</gene>
<reference evidence="2 3" key="1">
    <citation type="submission" date="2011-01" db="EMBL/GenBank/DDBJ databases">
        <title>Complete sequence of Pseudoxanthomonas suwonensis 11-1.</title>
        <authorList>
            <consortium name="US DOE Joint Genome Institute"/>
            <person name="Lucas S."/>
            <person name="Copeland A."/>
            <person name="Lapidus A."/>
            <person name="Cheng J.-F."/>
            <person name="Goodwin L."/>
            <person name="Pitluck S."/>
            <person name="Teshima H."/>
            <person name="Detter J.C."/>
            <person name="Han C."/>
            <person name="Tapia R."/>
            <person name="Land M."/>
            <person name="Hauser L."/>
            <person name="Kyrpides N."/>
            <person name="Ivanova N."/>
            <person name="Ovchinnikova G."/>
            <person name="Siebers A.K."/>
            <person name="Allgaier M."/>
            <person name="Thelen M.P."/>
            <person name="Hugenholtz P."/>
            <person name="Gladden J."/>
            <person name="Woyke T."/>
        </authorList>
    </citation>
    <scope>NUCLEOTIDE SEQUENCE [LARGE SCALE GENOMIC DNA]</scope>
    <source>
        <strain evidence="3">11-1</strain>
    </source>
</reference>
<protein>
    <submittedName>
        <fullName evidence="2">Uncharacterized protein</fullName>
    </submittedName>
</protein>
<dbReference type="HOGENOM" id="CLU_2635462_0_0_6"/>
<dbReference type="EMBL" id="CP002446">
    <property type="protein sequence ID" value="ADV26983.1"/>
    <property type="molecule type" value="Genomic_DNA"/>
</dbReference>